<proteinExistence type="predicted"/>
<dbReference type="PANTHER" id="PTHR45616:SF33">
    <property type="entry name" value="KERATIN, TYPE II CYTOSKELETAL 1"/>
    <property type="match status" value="1"/>
</dbReference>
<gene>
    <name evidence="1" type="ORF">HJG59_008253</name>
</gene>
<dbReference type="GO" id="GO:0045109">
    <property type="term" value="P:intermediate filament organization"/>
    <property type="evidence" value="ECO:0007669"/>
    <property type="project" value="TreeGrafter"/>
</dbReference>
<name>A0A7J8FZ99_MOLMO</name>
<organism evidence="1 2">
    <name type="scientific">Molossus molossus</name>
    <name type="common">Pallas' mastiff bat</name>
    <name type="synonym">Vespertilio molossus</name>
    <dbReference type="NCBI Taxonomy" id="27622"/>
    <lineage>
        <taxon>Eukaryota</taxon>
        <taxon>Metazoa</taxon>
        <taxon>Chordata</taxon>
        <taxon>Craniata</taxon>
        <taxon>Vertebrata</taxon>
        <taxon>Euteleostomi</taxon>
        <taxon>Mammalia</taxon>
        <taxon>Eutheria</taxon>
        <taxon>Laurasiatheria</taxon>
        <taxon>Chiroptera</taxon>
        <taxon>Yangochiroptera</taxon>
        <taxon>Molossidae</taxon>
        <taxon>Molossus</taxon>
    </lineage>
</organism>
<comment type="caution">
    <text evidence="1">The sequence shown here is derived from an EMBL/GenBank/DDBJ whole genome shotgun (WGS) entry which is preliminary data.</text>
</comment>
<dbReference type="GO" id="GO:0031424">
    <property type="term" value="P:keratinization"/>
    <property type="evidence" value="ECO:0007669"/>
    <property type="project" value="TreeGrafter"/>
</dbReference>
<dbReference type="GO" id="GO:0005615">
    <property type="term" value="C:extracellular space"/>
    <property type="evidence" value="ECO:0007669"/>
    <property type="project" value="TreeGrafter"/>
</dbReference>
<dbReference type="GO" id="GO:0030280">
    <property type="term" value="F:structural constituent of skin epidermis"/>
    <property type="evidence" value="ECO:0007669"/>
    <property type="project" value="TreeGrafter"/>
</dbReference>
<dbReference type="EMBL" id="JACASF010000010">
    <property type="protein sequence ID" value="KAF6452976.1"/>
    <property type="molecule type" value="Genomic_DNA"/>
</dbReference>
<dbReference type="GO" id="GO:0045095">
    <property type="term" value="C:keratin filament"/>
    <property type="evidence" value="ECO:0007669"/>
    <property type="project" value="TreeGrafter"/>
</dbReference>
<evidence type="ECO:0000313" key="2">
    <source>
        <dbReference type="Proteomes" id="UP000550707"/>
    </source>
</evidence>
<dbReference type="AlphaFoldDB" id="A0A7J8FZ99"/>
<evidence type="ECO:0000313" key="1">
    <source>
        <dbReference type="EMBL" id="KAF6452976.1"/>
    </source>
</evidence>
<dbReference type="PANTHER" id="PTHR45616">
    <property type="entry name" value="GATA-TYPE DOMAIN-CONTAINING PROTEIN"/>
    <property type="match status" value="1"/>
</dbReference>
<keyword evidence="2" id="KW-1185">Reference proteome</keyword>
<reference evidence="1 2" key="1">
    <citation type="journal article" date="2020" name="Nature">
        <title>Six reference-quality genomes reveal evolution of bat adaptations.</title>
        <authorList>
            <person name="Jebb D."/>
            <person name="Huang Z."/>
            <person name="Pippel M."/>
            <person name="Hughes G.M."/>
            <person name="Lavrichenko K."/>
            <person name="Devanna P."/>
            <person name="Winkler S."/>
            <person name="Jermiin L.S."/>
            <person name="Skirmuntt E.C."/>
            <person name="Katzourakis A."/>
            <person name="Burkitt-Gray L."/>
            <person name="Ray D.A."/>
            <person name="Sullivan K.A.M."/>
            <person name="Roscito J.G."/>
            <person name="Kirilenko B.M."/>
            <person name="Davalos L.M."/>
            <person name="Corthals A.P."/>
            <person name="Power M.L."/>
            <person name="Jones G."/>
            <person name="Ransome R.D."/>
            <person name="Dechmann D.K.N."/>
            <person name="Locatelli A.G."/>
            <person name="Puechmaille S.J."/>
            <person name="Fedrigo O."/>
            <person name="Jarvis E.D."/>
            <person name="Hiller M."/>
            <person name="Vernes S.C."/>
            <person name="Myers E.W."/>
            <person name="Teeling E.C."/>
        </authorList>
    </citation>
    <scope>NUCLEOTIDE SEQUENCE [LARGE SCALE GENOMIC DNA]</scope>
    <source>
        <strain evidence="1">MMolMol1</strain>
        <tissue evidence="1">Muscle</tissue>
    </source>
</reference>
<accession>A0A7J8FZ99</accession>
<dbReference type="InParanoid" id="A0A7J8FZ99"/>
<dbReference type="Proteomes" id="UP000550707">
    <property type="component" value="Unassembled WGS sequence"/>
</dbReference>
<protein>
    <submittedName>
        <fullName evidence="1">Uncharacterized protein</fullName>
    </submittedName>
</protein>
<sequence>MSSQVYSLKCQSGSSSSVSAALPAGCWRWTGNSLWVQKSSDAAKVVLGEEVTGAGVSVMNIVRRVRFPEQQNQVLETKWELQQQMDVRTRTTSLQIISEGYVVTSGSRTDPCPAAQELAQVQPTVKDTHVVLSMDNNQHLDLNSIFSEVKAQFKENTQYKEKQG</sequence>